<dbReference type="Proteomes" id="UP000297245">
    <property type="component" value="Unassembled WGS sequence"/>
</dbReference>
<dbReference type="AlphaFoldDB" id="A0A4S8LEZ7"/>
<accession>A0A4S8LEZ7</accession>
<dbReference type="Gene3D" id="1.25.40.10">
    <property type="entry name" value="Tetratricopeptide repeat domain"/>
    <property type="match status" value="1"/>
</dbReference>
<evidence type="ECO:0000313" key="2">
    <source>
        <dbReference type="EMBL" id="THU87552.1"/>
    </source>
</evidence>
<dbReference type="EMBL" id="ML179445">
    <property type="protein sequence ID" value="THU87552.1"/>
    <property type="molecule type" value="Genomic_DNA"/>
</dbReference>
<reference evidence="2 3" key="1">
    <citation type="journal article" date="2019" name="Nat. Ecol. Evol.">
        <title>Megaphylogeny resolves global patterns of mushroom evolution.</title>
        <authorList>
            <person name="Varga T."/>
            <person name="Krizsan K."/>
            <person name="Foldi C."/>
            <person name="Dima B."/>
            <person name="Sanchez-Garcia M."/>
            <person name="Sanchez-Ramirez S."/>
            <person name="Szollosi G.J."/>
            <person name="Szarkandi J.G."/>
            <person name="Papp V."/>
            <person name="Albert L."/>
            <person name="Andreopoulos W."/>
            <person name="Angelini C."/>
            <person name="Antonin V."/>
            <person name="Barry K.W."/>
            <person name="Bougher N.L."/>
            <person name="Buchanan P."/>
            <person name="Buyck B."/>
            <person name="Bense V."/>
            <person name="Catcheside P."/>
            <person name="Chovatia M."/>
            <person name="Cooper J."/>
            <person name="Damon W."/>
            <person name="Desjardin D."/>
            <person name="Finy P."/>
            <person name="Geml J."/>
            <person name="Haridas S."/>
            <person name="Hughes K."/>
            <person name="Justo A."/>
            <person name="Karasinski D."/>
            <person name="Kautmanova I."/>
            <person name="Kiss B."/>
            <person name="Kocsube S."/>
            <person name="Kotiranta H."/>
            <person name="LaButti K.M."/>
            <person name="Lechner B.E."/>
            <person name="Liimatainen K."/>
            <person name="Lipzen A."/>
            <person name="Lukacs Z."/>
            <person name="Mihaltcheva S."/>
            <person name="Morgado L.N."/>
            <person name="Niskanen T."/>
            <person name="Noordeloos M.E."/>
            <person name="Ohm R.A."/>
            <person name="Ortiz-Santana B."/>
            <person name="Ovrebo C."/>
            <person name="Racz N."/>
            <person name="Riley R."/>
            <person name="Savchenko A."/>
            <person name="Shiryaev A."/>
            <person name="Soop K."/>
            <person name="Spirin V."/>
            <person name="Szebenyi C."/>
            <person name="Tomsovsky M."/>
            <person name="Tulloss R.E."/>
            <person name="Uehling J."/>
            <person name="Grigoriev I.V."/>
            <person name="Vagvolgyi C."/>
            <person name="Papp T."/>
            <person name="Martin F.M."/>
            <person name="Miettinen O."/>
            <person name="Hibbett D.S."/>
            <person name="Nagy L.G."/>
        </authorList>
    </citation>
    <scope>NUCLEOTIDE SEQUENCE [LARGE SCALE GENOMIC DNA]</scope>
    <source>
        <strain evidence="2 3">CBS 962.96</strain>
    </source>
</reference>
<proteinExistence type="predicted"/>
<dbReference type="InterPro" id="IPR002885">
    <property type="entry name" value="PPR_rpt"/>
</dbReference>
<dbReference type="OrthoDB" id="185373at2759"/>
<organism evidence="2 3">
    <name type="scientific">Dendrothele bispora (strain CBS 962.96)</name>
    <dbReference type="NCBI Taxonomy" id="1314807"/>
    <lineage>
        <taxon>Eukaryota</taxon>
        <taxon>Fungi</taxon>
        <taxon>Dikarya</taxon>
        <taxon>Basidiomycota</taxon>
        <taxon>Agaricomycotina</taxon>
        <taxon>Agaricomycetes</taxon>
        <taxon>Agaricomycetidae</taxon>
        <taxon>Agaricales</taxon>
        <taxon>Agaricales incertae sedis</taxon>
        <taxon>Dendrothele</taxon>
    </lineage>
</organism>
<name>A0A4S8LEZ7_DENBC</name>
<gene>
    <name evidence="2" type="ORF">K435DRAFT_804208</name>
</gene>
<keyword evidence="3" id="KW-1185">Reference proteome</keyword>
<sequence>MVGELHNHCLPMELPEPEEEDALLFEDLEDSADYVDVRPEDSSSYIPSSVEYLQELIEIGEYADAKRVLLDLHALGMVIPPSFKYLKAVHHALGLPVDSQGTVVDLTAQERLDDFSLWFELIPSVVTSGKQQFASTRRLIFWAPVANLALIMRFGLMCAEKGYARLLNTAVIPPVMRFADPDVSLKFIEEYEAKDEQFWRSGQFEHRPNISLNLMLSFRSIRSIAVRNLAQAGHLDAAMRLLPDPNHPKGRLPHYTYTKLMDYIRASPVPQRQHYLDATHEIYESVLNKKDSNIDHLDESSMTRQFSTAERYPVENLVQSLKYIKSTILTDDRLPHPYDLMDFISQYTSSGRTHALELLRKRAFRSSPKAASLFIFCQMVVHYRNGDYDAVIRTFTDNFYLVGVPREIVLRRLRQNSPNYALEAIATSISHRDKLWPEPVHCSLVWHSLLVHLRRPQEVRYLYDRLLSFAKGEGVQDDAIGDAVPLLTSSFQAEFRPWVGVPALPIPPPWRPPIATETFTPFMMRLMKHSGAEAGTKVLSDMVKCRIQPTVYHFTELARFYAFTGDQKRAFMILDRLEKRLEMEERRAASLRTESEPEQDLNFSLETLGAVQDQQPLASAVKVEVTPESPPPSIPTSSLPASEVRDQTKNTLPSADYVLYTALMRAFLGANNLDAVAEVNRRLLLRHQYVPNQEPVLEKIYHDWRAAIETAKVAEKREKKNLKPEGTFLRS</sequence>
<protein>
    <submittedName>
        <fullName evidence="2">Uncharacterized protein</fullName>
    </submittedName>
</protein>
<feature type="region of interest" description="Disordered" evidence="1">
    <location>
        <begin position="621"/>
        <end position="647"/>
    </location>
</feature>
<dbReference type="Pfam" id="PF13812">
    <property type="entry name" value="PPR_3"/>
    <property type="match status" value="1"/>
</dbReference>
<evidence type="ECO:0000313" key="3">
    <source>
        <dbReference type="Proteomes" id="UP000297245"/>
    </source>
</evidence>
<evidence type="ECO:0000256" key="1">
    <source>
        <dbReference type="SAM" id="MobiDB-lite"/>
    </source>
</evidence>
<dbReference type="InterPro" id="IPR011990">
    <property type="entry name" value="TPR-like_helical_dom_sf"/>
</dbReference>